<dbReference type="InterPro" id="IPR032675">
    <property type="entry name" value="LRR_dom_sf"/>
</dbReference>
<dbReference type="SMART" id="SM00368">
    <property type="entry name" value="LRR_RI"/>
    <property type="match status" value="2"/>
</dbReference>
<dbReference type="SUPFAM" id="SSF52047">
    <property type="entry name" value="RNI-like"/>
    <property type="match status" value="1"/>
</dbReference>
<accession>A0A9P7XXW0</accession>
<comment type="caution">
    <text evidence="2">The sequence shown here is derived from an EMBL/GenBank/DDBJ whole genome shotgun (WGS) entry which is preliminary data.</text>
</comment>
<name>A0A9P7XXW0_9FUNG</name>
<feature type="coiled-coil region" evidence="1">
    <location>
        <begin position="157"/>
        <end position="202"/>
    </location>
</feature>
<dbReference type="Pfam" id="PF13516">
    <property type="entry name" value="LRR_6"/>
    <property type="match status" value="3"/>
</dbReference>
<gene>
    <name evidence="2" type="ORF">KI688_011798</name>
</gene>
<sequence length="650" mass="71447">MSICHCSRLDLDVVLSTSVQPVLANSAKFDPVGRQTNAPAGAPVDNRVTVALGATPPVSDTGILDISSSPSATSAASKATLFQDIATRATRKARESEVEQRFISLLAPEVQETVRASSDIYQAFAMAIKGGQGDLSRAELRQLSGHVQKLEVMMVKNSELQEAMLAKQEEVRQLQEQALSNQEEMKQLQQRALDQLAALQSRVQAVLTQTYELHEYPIPRLFVVLPQDPSGWDSINPFSNKFRLYFLCECGEHTKSINSKTKIPHHIHLAKHEGYEIARPSEFFQQYGPYVLTILKMLKFGVTVAGVAMPAFSQLISPDVLGQTIDGLKQLQDTIVPGVDQVINWMDKVSVDDGEGIEGVTGQVENKEALEGADLRKLETFLKDRDGNKVLGNLYRTVTDEGHVKWVCMDHYRENYNKTAAEAFRRAVDAVGGSFDENNGLVKVKLQSRVSANQLHLALGKASSVHELDIILDWACTGSDLEALEDALQKSVVSILHVDLQQFRPSLSNKLLSMPKRYEVLGRIMKPGNMKSVHIVLPKDLIKLSNFTPKRPPHLRKLSFEMIVVSTVRIHAETLESGSTMTTFYLRNNSIGSNGAQALSEALKTNSTLTTLNLEFNSIGSNGAQALSEALKTNSALTTLNLSSNSIGDN</sequence>
<dbReference type="PANTHER" id="PTHR47679:SF2">
    <property type="entry name" value="C-TERMINAL OF ROC (COR) DOMAIN-CONTAINING PROTEIN"/>
    <property type="match status" value="1"/>
</dbReference>
<dbReference type="Gene3D" id="3.80.10.10">
    <property type="entry name" value="Ribonuclease Inhibitor"/>
    <property type="match status" value="1"/>
</dbReference>
<dbReference type="EMBL" id="JAHRHY010000007">
    <property type="protein sequence ID" value="KAG9068203.1"/>
    <property type="molecule type" value="Genomic_DNA"/>
</dbReference>
<dbReference type="Proteomes" id="UP000707451">
    <property type="component" value="Unassembled WGS sequence"/>
</dbReference>
<protein>
    <submittedName>
        <fullName evidence="2">Uncharacterized protein</fullName>
    </submittedName>
</protein>
<evidence type="ECO:0000313" key="3">
    <source>
        <dbReference type="Proteomes" id="UP000707451"/>
    </source>
</evidence>
<evidence type="ECO:0000256" key="1">
    <source>
        <dbReference type="SAM" id="Coils"/>
    </source>
</evidence>
<dbReference type="InterPro" id="IPR001611">
    <property type="entry name" value="Leu-rich_rpt"/>
</dbReference>
<proteinExistence type="predicted"/>
<dbReference type="AlphaFoldDB" id="A0A9P7XXW0"/>
<organism evidence="2 3">
    <name type="scientific">Linnemannia hyalina</name>
    <dbReference type="NCBI Taxonomy" id="64524"/>
    <lineage>
        <taxon>Eukaryota</taxon>
        <taxon>Fungi</taxon>
        <taxon>Fungi incertae sedis</taxon>
        <taxon>Mucoromycota</taxon>
        <taxon>Mortierellomycotina</taxon>
        <taxon>Mortierellomycetes</taxon>
        <taxon>Mortierellales</taxon>
        <taxon>Mortierellaceae</taxon>
        <taxon>Linnemannia</taxon>
    </lineage>
</organism>
<evidence type="ECO:0000313" key="2">
    <source>
        <dbReference type="EMBL" id="KAG9068203.1"/>
    </source>
</evidence>
<dbReference type="OrthoDB" id="2444617at2759"/>
<keyword evidence="3" id="KW-1185">Reference proteome</keyword>
<reference evidence="2" key="1">
    <citation type="submission" date="2021-06" db="EMBL/GenBank/DDBJ databases">
        <title>Genome Sequence of Mortierella hyaline Strain SCG-10, a Cold-Adapted, Nitrate-Reducing Fungus Isolated from Soil in Minnesota, USA.</title>
        <authorList>
            <person name="Aldossari N."/>
        </authorList>
    </citation>
    <scope>NUCLEOTIDE SEQUENCE</scope>
    <source>
        <strain evidence="2">SCG-10</strain>
    </source>
</reference>
<dbReference type="PANTHER" id="PTHR47679">
    <property type="entry name" value="PROTEIN TORNADO 1"/>
    <property type="match status" value="1"/>
</dbReference>
<keyword evidence="1" id="KW-0175">Coiled coil</keyword>